<evidence type="ECO:0000256" key="4">
    <source>
        <dbReference type="ARBA" id="ARBA00023136"/>
    </source>
</evidence>
<sequence>MEDKDSVALSQISHVEDHSSRQQPLGAQGSMSQNLEDDEPSQHLSLRGFIVLTGIVGTYFATMIHLAGSGLLAQTIAAYLGAPSQSTWLTLSLIIMPITLGPSIAQAADFWGRKVFVVAGMVFGFTGCLIVSRSNSIGMAIAGQAIGGLGQPTQALTHAIMSEIMPRKYRSYAQAALQISVALSAVTALYVGGAMSRTNPEGFRNYFYFAAACFFFNAVVFAFLYRPPPRALQQLGIWIKIRSFDVGGMCLTITSFLGICIGLGWSQNPYPWSNVHVWLPFGLGAVSTVGLVIYATRFKRDGIYHCDLFGSRNFVIAEICFFAEGFMFLAFNNYVPYQISFLYGKDLFHTALEYSIAWWVVTVGAYLGGIYTARTRTIRPPLVFSFIMMAAFFGAMAGSNLSSNVHIYGLVALFGLALGMAMCSLVVLGQISVRADLISTASGLLLATRAGGGTVGLAVYNALFNAAVADKLASKVGAAAISHGLPPSSLGQLLGALTHNDQQALGHVPGINPQIIQASVLAMKESFNIAFRNVYIMSTAMAGVVLIISCLMKEPKDQFTKAIDAPLFNNEKPKEVMVDD</sequence>
<dbReference type="PANTHER" id="PTHR23501:SF195">
    <property type="entry name" value="PEP5"/>
    <property type="match status" value="1"/>
</dbReference>
<dbReference type="Pfam" id="PF07690">
    <property type="entry name" value="MFS_1"/>
    <property type="match status" value="1"/>
</dbReference>
<evidence type="ECO:0000256" key="6">
    <source>
        <dbReference type="SAM" id="Phobius"/>
    </source>
</evidence>
<feature type="region of interest" description="Disordered" evidence="5">
    <location>
        <begin position="1"/>
        <end position="38"/>
    </location>
</feature>
<feature type="transmembrane region" description="Helical" evidence="6">
    <location>
        <begin position="111"/>
        <end position="131"/>
    </location>
</feature>
<name>A0AA39CKR0_9EURO</name>
<dbReference type="PROSITE" id="PS00216">
    <property type="entry name" value="SUGAR_TRANSPORT_1"/>
    <property type="match status" value="1"/>
</dbReference>
<dbReference type="EMBL" id="JAPDRN010000220">
    <property type="protein sequence ID" value="KAJ9611857.1"/>
    <property type="molecule type" value="Genomic_DNA"/>
</dbReference>
<dbReference type="GO" id="GO:0022857">
    <property type="term" value="F:transmembrane transporter activity"/>
    <property type="evidence" value="ECO:0007669"/>
    <property type="project" value="InterPro"/>
</dbReference>
<feature type="transmembrane region" description="Helical" evidence="6">
    <location>
        <begin position="355"/>
        <end position="373"/>
    </location>
</feature>
<feature type="transmembrane region" description="Helical" evidence="6">
    <location>
        <begin position="407"/>
        <end position="431"/>
    </location>
</feature>
<feature type="transmembrane region" description="Helical" evidence="6">
    <location>
        <begin position="277"/>
        <end position="295"/>
    </location>
</feature>
<keyword evidence="4 6" id="KW-0472">Membrane</keyword>
<reference evidence="7" key="1">
    <citation type="submission" date="2022-10" db="EMBL/GenBank/DDBJ databases">
        <title>Culturing micro-colonial fungi from biological soil crusts in the Mojave desert and describing Neophaeococcomyces mojavensis, and introducing the new genera and species Taxawa tesnikishii.</title>
        <authorList>
            <person name="Kurbessoian T."/>
            <person name="Stajich J.E."/>
        </authorList>
    </citation>
    <scope>NUCLEOTIDE SEQUENCE</scope>
    <source>
        <strain evidence="7">TK_35</strain>
    </source>
</reference>
<keyword evidence="2 6" id="KW-0812">Transmembrane</keyword>
<dbReference type="SUPFAM" id="SSF103473">
    <property type="entry name" value="MFS general substrate transporter"/>
    <property type="match status" value="1"/>
</dbReference>
<dbReference type="Proteomes" id="UP001172681">
    <property type="component" value="Unassembled WGS sequence"/>
</dbReference>
<comment type="caution">
    <text evidence="7">The sequence shown here is derived from an EMBL/GenBank/DDBJ whole genome shotgun (WGS) entry which is preliminary data.</text>
</comment>
<dbReference type="GO" id="GO:0005886">
    <property type="term" value="C:plasma membrane"/>
    <property type="evidence" value="ECO:0007669"/>
    <property type="project" value="TreeGrafter"/>
</dbReference>
<feature type="transmembrane region" description="Helical" evidence="6">
    <location>
        <begin position="382"/>
        <end position="401"/>
    </location>
</feature>
<protein>
    <recommendedName>
        <fullName evidence="9">Major facilitator superfamily (MFS) profile domain-containing protein</fullName>
    </recommendedName>
</protein>
<gene>
    <name evidence="7" type="ORF">H2204_015134</name>
</gene>
<comment type="subcellular location">
    <subcellularLocation>
        <location evidence="1">Membrane</location>
        <topology evidence="1">Multi-pass membrane protein</topology>
    </subcellularLocation>
</comment>
<evidence type="ECO:0000256" key="5">
    <source>
        <dbReference type="SAM" id="MobiDB-lite"/>
    </source>
</evidence>
<feature type="transmembrane region" description="Helical" evidence="6">
    <location>
        <begin position="443"/>
        <end position="463"/>
    </location>
</feature>
<dbReference type="PANTHER" id="PTHR23501">
    <property type="entry name" value="MAJOR FACILITATOR SUPERFAMILY"/>
    <property type="match status" value="1"/>
</dbReference>
<dbReference type="Gene3D" id="1.20.1250.20">
    <property type="entry name" value="MFS general substrate transporter like domains"/>
    <property type="match status" value="1"/>
</dbReference>
<feature type="transmembrane region" description="Helical" evidence="6">
    <location>
        <begin position="534"/>
        <end position="552"/>
    </location>
</feature>
<feature type="transmembrane region" description="Helical" evidence="6">
    <location>
        <begin position="246"/>
        <end position="265"/>
    </location>
</feature>
<evidence type="ECO:0000256" key="2">
    <source>
        <dbReference type="ARBA" id="ARBA00022692"/>
    </source>
</evidence>
<evidence type="ECO:0000313" key="7">
    <source>
        <dbReference type="EMBL" id="KAJ9611857.1"/>
    </source>
</evidence>
<dbReference type="InterPro" id="IPR005829">
    <property type="entry name" value="Sugar_transporter_CS"/>
</dbReference>
<proteinExistence type="predicted"/>
<evidence type="ECO:0000313" key="8">
    <source>
        <dbReference type="Proteomes" id="UP001172681"/>
    </source>
</evidence>
<dbReference type="AlphaFoldDB" id="A0AA39CKR0"/>
<evidence type="ECO:0000256" key="1">
    <source>
        <dbReference type="ARBA" id="ARBA00004141"/>
    </source>
</evidence>
<keyword evidence="3 6" id="KW-1133">Transmembrane helix</keyword>
<feature type="transmembrane region" description="Helical" evidence="6">
    <location>
        <begin position="315"/>
        <end position="335"/>
    </location>
</feature>
<accession>A0AA39CKR0</accession>
<dbReference type="InterPro" id="IPR011701">
    <property type="entry name" value="MFS"/>
</dbReference>
<feature type="transmembrane region" description="Helical" evidence="6">
    <location>
        <begin position="175"/>
        <end position="194"/>
    </location>
</feature>
<organism evidence="7 8">
    <name type="scientific">Knufia peltigerae</name>
    <dbReference type="NCBI Taxonomy" id="1002370"/>
    <lineage>
        <taxon>Eukaryota</taxon>
        <taxon>Fungi</taxon>
        <taxon>Dikarya</taxon>
        <taxon>Ascomycota</taxon>
        <taxon>Pezizomycotina</taxon>
        <taxon>Eurotiomycetes</taxon>
        <taxon>Chaetothyriomycetidae</taxon>
        <taxon>Chaetothyriales</taxon>
        <taxon>Trichomeriaceae</taxon>
        <taxon>Knufia</taxon>
    </lineage>
</organism>
<feature type="transmembrane region" description="Helical" evidence="6">
    <location>
        <begin position="49"/>
        <end position="80"/>
    </location>
</feature>
<feature type="compositionally biased region" description="Polar residues" evidence="5">
    <location>
        <begin position="21"/>
        <end position="34"/>
    </location>
</feature>
<evidence type="ECO:0008006" key="9">
    <source>
        <dbReference type="Google" id="ProtNLM"/>
    </source>
</evidence>
<keyword evidence="8" id="KW-1185">Reference proteome</keyword>
<feature type="transmembrane region" description="Helical" evidence="6">
    <location>
        <begin position="87"/>
        <end position="105"/>
    </location>
</feature>
<dbReference type="InterPro" id="IPR036259">
    <property type="entry name" value="MFS_trans_sf"/>
</dbReference>
<feature type="transmembrane region" description="Helical" evidence="6">
    <location>
        <begin position="206"/>
        <end position="225"/>
    </location>
</feature>
<evidence type="ECO:0000256" key="3">
    <source>
        <dbReference type="ARBA" id="ARBA00022989"/>
    </source>
</evidence>